<dbReference type="Proteomes" id="UP000799324">
    <property type="component" value="Unassembled WGS sequence"/>
</dbReference>
<dbReference type="AlphaFoldDB" id="A0A6A6T735"/>
<organism evidence="1 2">
    <name type="scientific">Lophiostoma macrostomum CBS 122681</name>
    <dbReference type="NCBI Taxonomy" id="1314788"/>
    <lineage>
        <taxon>Eukaryota</taxon>
        <taxon>Fungi</taxon>
        <taxon>Dikarya</taxon>
        <taxon>Ascomycota</taxon>
        <taxon>Pezizomycotina</taxon>
        <taxon>Dothideomycetes</taxon>
        <taxon>Pleosporomycetidae</taxon>
        <taxon>Pleosporales</taxon>
        <taxon>Lophiostomataceae</taxon>
        <taxon>Lophiostoma</taxon>
    </lineage>
</organism>
<name>A0A6A6T735_9PLEO</name>
<dbReference type="EMBL" id="MU004365">
    <property type="protein sequence ID" value="KAF2654364.1"/>
    <property type="molecule type" value="Genomic_DNA"/>
</dbReference>
<protein>
    <submittedName>
        <fullName evidence="1">Uncharacterized protein</fullName>
    </submittedName>
</protein>
<proteinExistence type="predicted"/>
<accession>A0A6A6T735</accession>
<evidence type="ECO:0000313" key="1">
    <source>
        <dbReference type="EMBL" id="KAF2654364.1"/>
    </source>
</evidence>
<reference evidence="1" key="1">
    <citation type="journal article" date="2020" name="Stud. Mycol.">
        <title>101 Dothideomycetes genomes: a test case for predicting lifestyles and emergence of pathogens.</title>
        <authorList>
            <person name="Haridas S."/>
            <person name="Albert R."/>
            <person name="Binder M."/>
            <person name="Bloem J."/>
            <person name="Labutti K."/>
            <person name="Salamov A."/>
            <person name="Andreopoulos B."/>
            <person name="Baker S."/>
            <person name="Barry K."/>
            <person name="Bills G."/>
            <person name="Bluhm B."/>
            <person name="Cannon C."/>
            <person name="Castanera R."/>
            <person name="Culley D."/>
            <person name="Daum C."/>
            <person name="Ezra D."/>
            <person name="Gonzalez J."/>
            <person name="Henrissat B."/>
            <person name="Kuo A."/>
            <person name="Liang C."/>
            <person name="Lipzen A."/>
            <person name="Lutzoni F."/>
            <person name="Magnuson J."/>
            <person name="Mondo S."/>
            <person name="Nolan M."/>
            <person name="Ohm R."/>
            <person name="Pangilinan J."/>
            <person name="Park H.-J."/>
            <person name="Ramirez L."/>
            <person name="Alfaro M."/>
            <person name="Sun H."/>
            <person name="Tritt A."/>
            <person name="Yoshinaga Y."/>
            <person name="Zwiers L.-H."/>
            <person name="Turgeon B."/>
            <person name="Goodwin S."/>
            <person name="Spatafora J."/>
            <person name="Crous P."/>
            <person name="Grigoriev I."/>
        </authorList>
    </citation>
    <scope>NUCLEOTIDE SEQUENCE</scope>
    <source>
        <strain evidence="1">CBS 122681</strain>
    </source>
</reference>
<keyword evidence="2" id="KW-1185">Reference proteome</keyword>
<sequence>MNTPLKLHELELLEKYKGLIISQGRALYGSRVPEGHTFDVIMAQEDRSSDATVSIVVYTEPNSFAAWTSLAEVSCVDKLSACGRLLYTLKSKMVPVLSAKPAIDFKRD</sequence>
<evidence type="ECO:0000313" key="2">
    <source>
        <dbReference type="Proteomes" id="UP000799324"/>
    </source>
</evidence>
<gene>
    <name evidence="1" type="ORF">K491DRAFT_717183</name>
</gene>